<gene>
    <name evidence="3" type="primary">LOC110724600</name>
</gene>
<name>A0A803LK11_CHEQI</name>
<dbReference type="SMR" id="A0A803LK11"/>
<dbReference type="OrthoDB" id="273070at2759"/>
<dbReference type="GO" id="GO:0005634">
    <property type="term" value="C:nucleus"/>
    <property type="evidence" value="ECO:0007669"/>
    <property type="project" value="TreeGrafter"/>
</dbReference>
<evidence type="ECO:0000313" key="4">
    <source>
        <dbReference type="Proteomes" id="UP000596660"/>
    </source>
</evidence>
<feature type="domain" description="FMR1-interacting protein 1 conserved" evidence="2">
    <location>
        <begin position="318"/>
        <end position="350"/>
    </location>
</feature>
<dbReference type="Proteomes" id="UP000596660">
    <property type="component" value="Unplaced"/>
</dbReference>
<feature type="compositionally biased region" description="Basic and acidic residues" evidence="1">
    <location>
        <begin position="418"/>
        <end position="443"/>
    </location>
</feature>
<dbReference type="PANTHER" id="PTHR13309">
    <property type="entry name" value="NUCLEAR FRAGILE X MENTAL RETARDATION PROTEIN INTERACTING PROTEIN 1"/>
    <property type="match status" value="1"/>
</dbReference>
<feature type="compositionally biased region" description="Polar residues" evidence="1">
    <location>
        <begin position="227"/>
        <end position="237"/>
    </location>
</feature>
<dbReference type="Pfam" id="PF10453">
    <property type="entry name" value="NUFIP1"/>
    <property type="match status" value="1"/>
</dbReference>
<dbReference type="InterPro" id="IPR019496">
    <property type="entry name" value="NUFIP1_cons_dom"/>
</dbReference>
<feature type="compositionally biased region" description="Polar residues" evidence="1">
    <location>
        <begin position="191"/>
        <end position="201"/>
    </location>
</feature>
<dbReference type="EnsemblPlants" id="AUR62014308-RA">
    <property type="protein sequence ID" value="AUR62014308-RA:cds"/>
    <property type="gene ID" value="AUR62014308"/>
</dbReference>
<feature type="compositionally biased region" description="Polar residues" evidence="1">
    <location>
        <begin position="8"/>
        <end position="27"/>
    </location>
</feature>
<accession>A0A803LK11</accession>
<keyword evidence="4" id="KW-1185">Reference proteome</keyword>
<reference evidence="3" key="1">
    <citation type="journal article" date="2017" name="Nature">
        <title>The genome of Chenopodium quinoa.</title>
        <authorList>
            <person name="Jarvis D.E."/>
            <person name="Ho Y.S."/>
            <person name="Lightfoot D.J."/>
            <person name="Schmoeckel S.M."/>
            <person name="Li B."/>
            <person name="Borm T.J.A."/>
            <person name="Ohyanagi H."/>
            <person name="Mineta K."/>
            <person name="Michell C.T."/>
            <person name="Saber N."/>
            <person name="Kharbatia N.M."/>
            <person name="Rupper R.R."/>
            <person name="Sharp A.R."/>
            <person name="Dally N."/>
            <person name="Boughton B.A."/>
            <person name="Woo Y.H."/>
            <person name="Gao G."/>
            <person name="Schijlen E.G.W.M."/>
            <person name="Guo X."/>
            <person name="Momin A.A."/>
            <person name="Negrao S."/>
            <person name="Al-Babili S."/>
            <person name="Gehring C."/>
            <person name="Roessner U."/>
            <person name="Jung C."/>
            <person name="Murphy K."/>
            <person name="Arold S.T."/>
            <person name="Gojobori T."/>
            <person name="van der Linden C.G."/>
            <person name="van Loo E.N."/>
            <person name="Jellen E.N."/>
            <person name="Maughan P.J."/>
            <person name="Tester M."/>
        </authorList>
    </citation>
    <scope>NUCLEOTIDE SEQUENCE [LARGE SCALE GENOMIC DNA]</scope>
    <source>
        <strain evidence="3">cv. PI 614886</strain>
    </source>
</reference>
<feature type="compositionally biased region" description="Basic and acidic residues" evidence="1">
    <location>
        <begin position="389"/>
        <end position="402"/>
    </location>
</feature>
<evidence type="ECO:0000259" key="2">
    <source>
        <dbReference type="Pfam" id="PF10453"/>
    </source>
</evidence>
<evidence type="ECO:0000313" key="3">
    <source>
        <dbReference type="EnsemblPlants" id="AUR62014308-RA:cds"/>
    </source>
</evidence>
<feature type="compositionally biased region" description="Acidic residues" evidence="1">
    <location>
        <begin position="531"/>
        <end position="546"/>
    </location>
</feature>
<feature type="region of interest" description="Disordered" evidence="1">
    <location>
        <begin position="388"/>
        <end position="443"/>
    </location>
</feature>
<dbReference type="InterPro" id="IPR039136">
    <property type="entry name" value="NUFIP1-like"/>
</dbReference>
<feature type="compositionally biased region" description="Acidic residues" evidence="1">
    <location>
        <begin position="554"/>
        <end position="567"/>
    </location>
</feature>
<evidence type="ECO:0000256" key="1">
    <source>
        <dbReference type="SAM" id="MobiDB-lite"/>
    </source>
</evidence>
<feature type="region of interest" description="Disordered" evidence="1">
    <location>
        <begin position="173"/>
        <end position="315"/>
    </location>
</feature>
<organism evidence="3 4">
    <name type="scientific">Chenopodium quinoa</name>
    <name type="common">Quinoa</name>
    <dbReference type="NCBI Taxonomy" id="63459"/>
    <lineage>
        <taxon>Eukaryota</taxon>
        <taxon>Viridiplantae</taxon>
        <taxon>Streptophyta</taxon>
        <taxon>Embryophyta</taxon>
        <taxon>Tracheophyta</taxon>
        <taxon>Spermatophyta</taxon>
        <taxon>Magnoliopsida</taxon>
        <taxon>eudicotyledons</taxon>
        <taxon>Gunneridae</taxon>
        <taxon>Pentapetalae</taxon>
        <taxon>Caryophyllales</taxon>
        <taxon>Chenopodiaceae</taxon>
        <taxon>Chenopodioideae</taxon>
        <taxon>Atripliceae</taxon>
        <taxon>Chenopodium</taxon>
    </lineage>
</organism>
<reference evidence="3" key="2">
    <citation type="submission" date="2021-03" db="UniProtKB">
        <authorList>
            <consortium name="EnsemblPlants"/>
        </authorList>
    </citation>
    <scope>IDENTIFICATION</scope>
</reference>
<sequence length="567" mass="62912">MRPFVHHASNQLTSSAPGTSAPQQVVGNTSNLLPNLMQMQSQMGFVNNNANYNPNLGNGNAQIPLGFMNVPNFNGHMGNSAQQIQSNSGFSPNSFGQNLNVFGFPGNGQLSNLGQGNLNQLFGNNGQFGWQNQLQSMNQLGNMPMLNPSQVNALTQLLGCANQVAQAMNSQNAGFLGNPNPQLGFGHPNGGLQQAGFSQQLPVAPPQLQNVSVPPSNPAVSSHPHGQSPNFQGNHGQKQGRHGMHIPNSNPHQNKSFVNPNREASNWRNQKSQDRQMPNPKGKLKFPKMNEGKGVKNVGSDDSANRSQGGKRRSLSVFYTEKEIQQWREERKKNFPSKGNVEKKLAQKQANADAADEDAKLRRQQLKDVLAKQVELGFEVPEIPSHYLLDPEHQAHGRDKSSRPLNKGRFQNNGRFQNRFDKGRNYDSKDRFTTKRGTEDDGSFKKYDRFAKRQRLENDNAPKAHLSVKEPTLLQKLLSTDIKKDQSCLLQAFRFMVINSFFKDWPEKPLNFPKVIVKEIGVESNAIEDESSILEGELSNDEDQDTCDGKDGENDVVDPQEEGEITD</sequence>
<feature type="region of interest" description="Disordered" evidence="1">
    <location>
        <begin position="329"/>
        <end position="359"/>
    </location>
</feature>
<protein>
    <recommendedName>
        <fullName evidence="2">FMR1-interacting protein 1 conserved domain-containing protein</fullName>
    </recommendedName>
</protein>
<feature type="compositionally biased region" description="Low complexity" evidence="1">
    <location>
        <begin position="210"/>
        <end position="225"/>
    </location>
</feature>
<dbReference type="RefSeq" id="XP_021759703.1">
    <property type="nucleotide sequence ID" value="XM_021904011.1"/>
</dbReference>
<dbReference type="KEGG" id="cqi:110724600"/>
<dbReference type="GO" id="GO:0000492">
    <property type="term" value="P:box C/D snoRNP assembly"/>
    <property type="evidence" value="ECO:0007669"/>
    <property type="project" value="TreeGrafter"/>
</dbReference>
<feature type="compositionally biased region" description="Polar residues" evidence="1">
    <location>
        <begin position="247"/>
        <end position="270"/>
    </location>
</feature>
<dbReference type="PANTHER" id="PTHR13309:SF0">
    <property type="entry name" value="FMR1-INTERACTING PROTEIN NUFIP1"/>
    <property type="match status" value="1"/>
</dbReference>
<proteinExistence type="predicted"/>
<dbReference type="OMA" id="NAGERHI"/>
<feature type="region of interest" description="Disordered" evidence="1">
    <location>
        <begin position="1"/>
        <end position="27"/>
    </location>
</feature>
<dbReference type="Gramene" id="AUR62014308-RA">
    <property type="protein sequence ID" value="AUR62014308-RA:cds"/>
    <property type="gene ID" value="AUR62014308"/>
</dbReference>
<feature type="region of interest" description="Disordered" evidence="1">
    <location>
        <begin position="531"/>
        <end position="567"/>
    </location>
</feature>
<dbReference type="GO" id="GO:0003723">
    <property type="term" value="F:RNA binding"/>
    <property type="evidence" value="ECO:0007669"/>
    <property type="project" value="InterPro"/>
</dbReference>
<dbReference type="GeneID" id="110724600"/>
<dbReference type="AlphaFoldDB" id="A0A803LK11"/>